<dbReference type="PANTHER" id="PTHR11319:SF35">
    <property type="entry name" value="OUTER MEMBRANE PROTEIN PMPC-RELATED"/>
    <property type="match status" value="1"/>
</dbReference>
<keyword evidence="3" id="KW-1185">Reference proteome</keyword>
<dbReference type="SUPFAM" id="SSF51126">
    <property type="entry name" value="Pectin lyase-like"/>
    <property type="match status" value="2"/>
</dbReference>
<feature type="compositionally biased region" description="Basic and acidic residues" evidence="1">
    <location>
        <begin position="172"/>
        <end position="182"/>
    </location>
</feature>
<gene>
    <name evidence="2" type="ORF">AWW66_08725</name>
</gene>
<name>A0A136PVI7_9ACTN</name>
<dbReference type="InterPro" id="IPR012332">
    <property type="entry name" value="Autotransporter_pectin_lyase_C"/>
</dbReference>
<reference evidence="2 3" key="1">
    <citation type="submission" date="2016-01" db="EMBL/GenBank/DDBJ databases">
        <title>Whole genome sequence and analysis of Micromonospora rosaria DSM 803, which can produce antibacterial substance rosamicin.</title>
        <authorList>
            <person name="Yang H."/>
            <person name="He X."/>
            <person name="Zhu D."/>
        </authorList>
    </citation>
    <scope>NUCLEOTIDE SEQUENCE [LARGE SCALE GENOMIC DNA]</scope>
    <source>
        <strain evidence="2 3">DSM 803</strain>
    </source>
</reference>
<evidence type="ECO:0000313" key="2">
    <source>
        <dbReference type="EMBL" id="KXK62405.1"/>
    </source>
</evidence>
<organism evidence="2 3">
    <name type="scientific">Micromonospora rosaria</name>
    <dbReference type="NCBI Taxonomy" id="47874"/>
    <lineage>
        <taxon>Bacteria</taxon>
        <taxon>Bacillati</taxon>
        <taxon>Actinomycetota</taxon>
        <taxon>Actinomycetes</taxon>
        <taxon>Micromonosporales</taxon>
        <taxon>Micromonosporaceae</taxon>
        <taxon>Micromonospora</taxon>
    </lineage>
</organism>
<feature type="region of interest" description="Disordered" evidence="1">
    <location>
        <begin position="65"/>
        <end position="103"/>
    </location>
</feature>
<comment type="caution">
    <text evidence="2">The sequence shown here is derived from an EMBL/GenBank/DDBJ whole genome shotgun (WGS) entry which is preliminary data.</text>
</comment>
<dbReference type="Proteomes" id="UP000070620">
    <property type="component" value="Unassembled WGS sequence"/>
</dbReference>
<dbReference type="RefSeq" id="WP_067362419.1">
    <property type="nucleotide sequence ID" value="NZ_JBIUBN010000001.1"/>
</dbReference>
<protein>
    <recommendedName>
        <fullName evidence="4">Right handed beta helix domain-containing protein</fullName>
    </recommendedName>
</protein>
<dbReference type="AlphaFoldDB" id="A0A136PVI7"/>
<dbReference type="InterPro" id="IPR011050">
    <property type="entry name" value="Pectin_lyase_fold/virulence"/>
</dbReference>
<evidence type="ECO:0000313" key="3">
    <source>
        <dbReference type="Proteomes" id="UP000070620"/>
    </source>
</evidence>
<evidence type="ECO:0008006" key="4">
    <source>
        <dbReference type="Google" id="ProtNLM"/>
    </source>
</evidence>
<dbReference type="PANTHER" id="PTHR11319">
    <property type="entry name" value="G PROTEIN-COUPLED RECEPTOR-RELATED"/>
    <property type="match status" value="1"/>
</dbReference>
<feature type="region of interest" description="Disordered" evidence="1">
    <location>
        <begin position="157"/>
        <end position="183"/>
    </location>
</feature>
<proteinExistence type="predicted"/>
<dbReference type="EMBL" id="LRQV01000020">
    <property type="protein sequence ID" value="KXK62405.1"/>
    <property type="molecule type" value="Genomic_DNA"/>
</dbReference>
<sequence length="516" mass="52183">MSTLHRSHDGRGQPRARTRRRRLLAGGLVAGSLVAGATGLTGVAGPPGGTDLFGPVLAGSSSVALNPGAVRATGTPRDGDTDRAEPSPPSRPTTQGDRPAGVTLDVPCDPARLIAALVHLDAQGGGVLRLASSCTYVLTEAAADDDRFDGGVRDARETADRLENGENATNTDKSRAELRRENSSGLPVVYHPIEIRGAGATIARDPNAAEFRFFTVRDGGELKLSDVTLRNGRSVAEGGSVHVVHGGSAVLDGVTVTDSVSFSAEGGGGAVFNDGNLVVTDSTFTRNVAAAKTGRGGALLNGGVLTVTGSTFADNRAASTGGGFANFRGAAEVGDSTFRQNQAAQGGGIASFSARTRVWDTEVVGNTAEVGGGVANADATLALRGMTVRDNVATRNGGGISAVKGLLTLDESVVRANVARGNGGGLYVEQSNVPVRRTEVSGNGAVGATSAGGGIHATSGQVSLFASQVTGNRAVRNPGGVHANKLRAAVDDESVIARNQPTNCEGSPTSVGSCFR</sequence>
<dbReference type="OrthoDB" id="3399438at2"/>
<dbReference type="Gene3D" id="2.160.20.20">
    <property type="match status" value="1"/>
</dbReference>
<evidence type="ECO:0000256" key="1">
    <source>
        <dbReference type="SAM" id="MobiDB-lite"/>
    </source>
</evidence>
<accession>A0A136PVI7</accession>